<sequence>MSVDPDGHAFGLVVNAGFAVYDEYSAYKSGASWRGVAKKAALGAVGGGRFKYGAKIGGAIAKKIKSHGHHAFPKYLGGHSKQPLVKVPANVHKQLHKEMRTFAQSSRKHSMKYYKNLKDTNSKAYRKILKRLINFMIQSIPNTCMPLEKGFTIQISMDILNNR</sequence>
<organism evidence="1 2">
    <name type="scientific">Bacillus cytotoxicus</name>
    <dbReference type="NCBI Taxonomy" id="580165"/>
    <lineage>
        <taxon>Bacteria</taxon>
        <taxon>Bacillati</taxon>
        <taxon>Bacillota</taxon>
        <taxon>Bacilli</taxon>
        <taxon>Bacillales</taxon>
        <taxon>Bacillaceae</taxon>
        <taxon>Bacillus</taxon>
        <taxon>Bacillus cereus group</taxon>
    </lineage>
</organism>
<evidence type="ECO:0000313" key="2">
    <source>
        <dbReference type="Proteomes" id="UP001202289"/>
    </source>
</evidence>
<proteinExistence type="predicted"/>
<comment type="caution">
    <text evidence="1">The sequence shown here is derived from an EMBL/GenBank/DDBJ whole genome shotgun (WGS) entry which is preliminary data.</text>
</comment>
<dbReference type="Proteomes" id="UP001202289">
    <property type="component" value="Unassembled WGS sequence"/>
</dbReference>
<keyword evidence="2" id="KW-1185">Reference proteome</keyword>
<name>A0ACC6A3N7_9BACI</name>
<protein>
    <submittedName>
        <fullName evidence="1">Uncharacterized protein</fullName>
    </submittedName>
</protein>
<gene>
    <name evidence="1" type="ORF">M3215_05110</name>
</gene>
<reference evidence="1" key="1">
    <citation type="submission" date="2022-05" db="EMBL/GenBank/DDBJ databases">
        <title>Comparative Genomics of Spacecraft Associated Microbes.</title>
        <authorList>
            <person name="Tran M.T."/>
            <person name="Wright A."/>
            <person name="Seuylemezian A."/>
            <person name="Eisen J."/>
            <person name="Coil D."/>
        </authorList>
    </citation>
    <scope>NUCLEOTIDE SEQUENCE</scope>
    <source>
        <strain evidence="1">FAIRING 10M-2.2</strain>
    </source>
</reference>
<evidence type="ECO:0000313" key="1">
    <source>
        <dbReference type="EMBL" id="MCM3735214.1"/>
    </source>
</evidence>
<accession>A0ACC6A3N7</accession>
<dbReference type="EMBL" id="JAMBOP010000004">
    <property type="protein sequence ID" value="MCM3735214.1"/>
    <property type="molecule type" value="Genomic_DNA"/>
</dbReference>